<sequence>MSSIGSKNRLEPFFVSSWRPHSNQPVRYGHSELGYFSIDEERHFLSNKCKLGTLQLPRDSDSLDIDLNVGFEQWRELPNVQQHLDSMLQWILLNKKLLTRTGDFRSSKDGARLDVDFVTSRGNLARTLDIQNGKDGKGRKWTLLATRYRGTVYLSHIEDNRDEEMSSFARRICYWGKRFEVEVTAPPGQDSLLGYSRGNEEERYGPMKAYPGFFSVVRFQLEGHKIVLRAEIDAQTQVLDELQIPDYVELKVATETIVRAPWAFKRKRLVPWWCQSIVSGTPLIVYGIRDYDGHVKRIRQVRTDEIPDHVGHENLDKERCLLFLSDVLSWMKDIVLEEDVTEVYAFQWDPNTPANSVTVNVLRDAEGGFLPDWYFNEMEDYFASLNHQRRSKGQKRKMEDGRQDLDRNGGIKDMRKQLEESWPRSADSGKSKPQEKLHCGESSQPRSRRFYDDSDRDRARATHVFHDAPHKGHRPQRELSQRGEFERQLPLRHTSSAAYGNDTGRAVGTETQLEFGKTSTRGDHRPSSRQFHKSDREQTENSRRCERHRREGEDQRPPRARSVTSPCIETRSRRLGDKSHPFADAERISEQSRVKRAKRDPHNRGFRRF</sequence>
<dbReference type="InterPro" id="IPR039039">
    <property type="entry name" value="RAI1-like_fam"/>
</dbReference>
<feature type="domain" description="RAI1-like" evidence="4">
    <location>
        <begin position="31"/>
        <end position="374"/>
    </location>
</feature>
<evidence type="ECO:0000256" key="1">
    <source>
        <dbReference type="ARBA" id="ARBA00006562"/>
    </source>
</evidence>
<evidence type="ECO:0000256" key="2">
    <source>
        <dbReference type="RuleBase" id="RU367113"/>
    </source>
</evidence>
<feature type="compositionally biased region" description="Basic and acidic residues" evidence="3">
    <location>
        <begin position="520"/>
        <end position="557"/>
    </location>
</feature>
<dbReference type="EC" id="3.6.1.-" evidence="2"/>
<dbReference type="GO" id="GO:0003723">
    <property type="term" value="F:RNA binding"/>
    <property type="evidence" value="ECO:0007669"/>
    <property type="project" value="UniProtKB-KW"/>
</dbReference>
<proteinExistence type="inferred from homology"/>
<comment type="caution">
    <text evidence="5">The sequence shown here is derived from an EMBL/GenBank/DDBJ whole genome shotgun (WGS) entry which is preliminary data.</text>
</comment>
<evidence type="ECO:0000313" key="5">
    <source>
        <dbReference type="EMBL" id="PFX29514.1"/>
    </source>
</evidence>
<name>A0A2B4SFQ6_STYPI</name>
<protein>
    <recommendedName>
        <fullName evidence="2">Decapping nuclease</fullName>
        <ecNumber evidence="2">3.6.1.-</ecNumber>
    </recommendedName>
</protein>
<keyword evidence="2" id="KW-0694">RNA-binding</keyword>
<comment type="cofactor">
    <cofactor evidence="2">
        <name>a divalent metal cation</name>
        <dbReference type="ChEBI" id="CHEBI:60240"/>
    </cofactor>
</comment>
<dbReference type="GO" id="GO:0046872">
    <property type="term" value="F:metal ion binding"/>
    <property type="evidence" value="ECO:0007669"/>
    <property type="project" value="UniProtKB-KW"/>
</dbReference>
<dbReference type="GO" id="GO:0110155">
    <property type="term" value="P:NAD-cap decapping"/>
    <property type="evidence" value="ECO:0007669"/>
    <property type="project" value="TreeGrafter"/>
</dbReference>
<evidence type="ECO:0000313" key="6">
    <source>
        <dbReference type="Proteomes" id="UP000225706"/>
    </source>
</evidence>
<keyword evidence="2" id="KW-0547">Nucleotide-binding</keyword>
<dbReference type="GO" id="GO:0005634">
    <property type="term" value="C:nucleus"/>
    <property type="evidence" value="ECO:0007669"/>
    <property type="project" value="UniProtKB-SubCell"/>
</dbReference>
<dbReference type="STRING" id="50429.A0A2B4SFQ6"/>
<evidence type="ECO:0000256" key="3">
    <source>
        <dbReference type="SAM" id="MobiDB-lite"/>
    </source>
</evidence>
<accession>A0A2B4SFQ6</accession>
<comment type="subcellular location">
    <subcellularLocation>
        <location evidence="2">Nucleus</location>
    </subcellularLocation>
</comment>
<organism evidence="5 6">
    <name type="scientific">Stylophora pistillata</name>
    <name type="common">Smooth cauliflower coral</name>
    <dbReference type="NCBI Taxonomy" id="50429"/>
    <lineage>
        <taxon>Eukaryota</taxon>
        <taxon>Metazoa</taxon>
        <taxon>Cnidaria</taxon>
        <taxon>Anthozoa</taxon>
        <taxon>Hexacorallia</taxon>
        <taxon>Scleractinia</taxon>
        <taxon>Astrocoeniina</taxon>
        <taxon>Pocilloporidae</taxon>
        <taxon>Stylophora</taxon>
    </lineage>
</organism>
<keyword evidence="6" id="KW-1185">Reference proteome</keyword>
<feature type="compositionally biased region" description="Basic and acidic residues" evidence="3">
    <location>
        <begin position="570"/>
        <end position="593"/>
    </location>
</feature>
<dbReference type="EMBL" id="LSMT01000064">
    <property type="protein sequence ID" value="PFX29514.1"/>
    <property type="molecule type" value="Genomic_DNA"/>
</dbReference>
<feature type="compositionally biased region" description="Basic and acidic residues" evidence="3">
    <location>
        <begin position="396"/>
        <end position="439"/>
    </location>
</feature>
<keyword evidence="2" id="KW-0539">Nucleus</keyword>
<dbReference type="OrthoDB" id="5987680at2759"/>
<dbReference type="PANTHER" id="PTHR12395:SF9">
    <property type="entry name" value="DECAPPING AND EXORIBONUCLEASE PROTEIN"/>
    <property type="match status" value="1"/>
</dbReference>
<keyword evidence="2" id="KW-0479">Metal-binding</keyword>
<dbReference type="GO" id="GO:0000956">
    <property type="term" value="P:nuclear-transcribed mRNA catabolic process"/>
    <property type="evidence" value="ECO:0007669"/>
    <property type="project" value="TreeGrafter"/>
</dbReference>
<reference evidence="6" key="1">
    <citation type="journal article" date="2017" name="bioRxiv">
        <title>Comparative analysis of the genomes of Stylophora pistillata and Acropora digitifera provides evidence for extensive differences between species of corals.</title>
        <authorList>
            <person name="Voolstra C.R."/>
            <person name="Li Y."/>
            <person name="Liew Y.J."/>
            <person name="Baumgarten S."/>
            <person name="Zoccola D."/>
            <person name="Flot J.-F."/>
            <person name="Tambutte S."/>
            <person name="Allemand D."/>
            <person name="Aranda M."/>
        </authorList>
    </citation>
    <scope>NUCLEOTIDE SEQUENCE [LARGE SCALE GENOMIC DNA]</scope>
</reference>
<dbReference type="GO" id="GO:0004518">
    <property type="term" value="F:nuclease activity"/>
    <property type="evidence" value="ECO:0007669"/>
    <property type="project" value="UniProtKB-KW"/>
</dbReference>
<dbReference type="Proteomes" id="UP000225706">
    <property type="component" value="Unassembled WGS sequence"/>
</dbReference>
<comment type="function">
    <text evidence="2">Decapping enzyme for NAD-capped RNAs: specifically hydrolyzes the nicotinamide adenine dinucleotide (NAD) cap from a subset of RNAs by removing the entire NAD moiety from the 5'-end of an NAD-capped RNA.</text>
</comment>
<dbReference type="GO" id="GO:0005829">
    <property type="term" value="C:cytosol"/>
    <property type="evidence" value="ECO:0007669"/>
    <property type="project" value="TreeGrafter"/>
</dbReference>
<dbReference type="Pfam" id="PF08652">
    <property type="entry name" value="RAI1"/>
    <property type="match status" value="1"/>
</dbReference>
<gene>
    <name evidence="5" type="primary">Dxo</name>
    <name evidence="5" type="ORF">AWC38_SpisGene5737</name>
</gene>
<feature type="region of interest" description="Disordered" evidence="3">
    <location>
        <begin position="386"/>
        <end position="609"/>
    </location>
</feature>
<feature type="compositionally biased region" description="Basic residues" evidence="3">
    <location>
        <begin position="594"/>
        <end position="609"/>
    </location>
</feature>
<dbReference type="GO" id="GO:0034353">
    <property type="term" value="F:mRNA 5'-diphosphatase activity"/>
    <property type="evidence" value="ECO:0007669"/>
    <property type="project" value="TreeGrafter"/>
</dbReference>
<comment type="similarity">
    <text evidence="1 2">Belongs to the DXO/Dom3Z family.</text>
</comment>
<dbReference type="GO" id="GO:0000166">
    <property type="term" value="F:nucleotide binding"/>
    <property type="evidence" value="ECO:0007669"/>
    <property type="project" value="UniProtKB-KW"/>
</dbReference>
<keyword evidence="2" id="KW-0540">Nuclease</keyword>
<feature type="compositionally biased region" description="Basic and acidic residues" evidence="3">
    <location>
        <begin position="449"/>
        <end position="489"/>
    </location>
</feature>
<evidence type="ECO:0000259" key="4">
    <source>
        <dbReference type="Pfam" id="PF08652"/>
    </source>
</evidence>
<dbReference type="InterPro" id="IPR013961">
    <property type="entry name" value="RAI1"/>
</dbReference>
<dbReference type="AlphaFoldDB" id="A0A2B4SFQ6"/>
<keyword evidence="2" id="KW-0378">Hydrolase</keyword>
<dbReference type="PANTHER" id="PTHR12395">
    <property type="entry name" value="DOM-3 RELATED"/>
    <property type="match status" value="1"/>
</dbReference>